<dbReference type="Proteomes" id="UP000035963">
    <property type="component" value="Unassembled WGS sequence"/>
</dbReference>
<protein>
    <submittedName>
        <fullName evidence="5">AMP-binding protein</fullName>
    </submittedName>
</protein>
<dbReference type="PANTHER" id="PTHR43201:SF5">
    <property type="entry name" value="MEDIUM-CHAIN ACYL-COA LIGASE ACSF2, MITOCHONDRIAL"/>
    <property type="match status" value="1"/>
</dbReference>
<dbReference type="PATRIC" id="fig|908627.4.peg.5952"/>
<dbReference type="SUPFAM" id="SSF56801">
    <property type="entry name" value="Acetyl-CoA synthetase-like"/>
    <property type="match status" value="1"/>
</dbReference>
<dbReference type="AlphaFoldDB" id="A0A0J1FTR1"/>
<dbReference type="InterPro" id="IPR045851">
    <property type="entry name" value="AMP-bd_C_sf"/>
</dbReference>
<keyword evidence="6" id="KW-1185">Reference proteome</keyword>
<dbReference type="InterPro" id="IPR025110">
    <property type="entry name" value="AMP-bd_C"/>
</dbReference>
<sequence length="576" mass="63869">MPTLPTHAGPQIEPRDGLSYVRGSTDIPLSDATVSRFLRDTAARFSERPAVIFREQNIRWTWREFADEVDVLASGLLSLGVEAGDRVGIWSPNRSEWLLTQFATARIGAILVNINPAYRLAELEYALNKVGCRALIAAEQFKTSKYLEMLQTLVPEFATAEPGSLDAARFPDLRAVIRMGEGATPGMLRFPDVMSRGRNPLNTAQLDAIESKLTAHDPINIQFTSGTTGNPKGATLTHHNVVNNGRYIAHSMLLTEQDSLCIPVPLYHCFGMVLAVLACVSVGATMVFPGEAFDPAATLAAVDEERCTALHGVPTMFIAELDLPNFDKYDLSHLRTGIMAGSPCPIETMKRVVAKMNLREITIAYGMTETSPVSFQSSTTDPLDKRTTTVGQIQPHLEVKLVDPLGEIVPVGETGELCTRGYSVMKGYWSDEEKTREAIVDGWMHTGDLATLDTEGYCNIVGRLKDMLIRGGENIYPREIEEFLFRHPKIQSAQVFGIPDDKYGEEVCAWIVLRQGEHATPEDIREFCQGQIAHYKIPRHIRFVDELPMTVTGKVQKFVMRAKMIEELKLTEAKTA</sequence>
<dbReference type="NCBIfam" id="NF009233">
    <property type="entry name" value="PRK12583.1"/>
    <property type="match status" value="1"/>
</dbReference>
<dbReference type="InterPro" id="IPR020845">
    <property type="entry name" value="AMP-binding_CS"/>
</dbReference>
<gene>
    <name evidence="5" type="ORF">EOS_26670</name>
</gene>
<evidence type="ECO:0000313" key="5">
    <source>
        <dbReference type="EMBL" id="KLU23188.1"/>
    </source>
</evidence>
<dbReference type="RefSeq" id="WP_047895228.1">
    <property type="nucleotide sequence ID" value="NZ_AEJF01000160.1"/>
</dbReference>
<proteinExistence type="inferred from homology"/>
<name>A0A0J1FTR1_9BURK</name>
<dbReference type="Pfam" id="PF00501">
    <property type="entry name" value="AMP-binding"/>
    <property type="match status" value="1"/>
</dbReference>
<evidence type="ECO:0000313" key="6">
    <source>
        <dbReference type="Proteomes" id="UP000035963"/>
    </source>
</evidence>
<keyword evidence="2" id="KW-0436">Ligase</keyword>
<dbReference type="Gene3D" id="3.40.50.12780">
    <property type="entry name" value="N-terminal domain of ligase-like"/>
    <property type="match status" value="1"/>
</dbReference>
<comment type="caution">
    <text evidence="5">The sequence shown here is derived from an EMBL/GenBank/DDBJ whole genome shotgun (WGS) entry which is preliminary data.</text>
</comment>
<dbReference type="InterPro" id="IPR042099">
    <property type="entry name" value="ANL_N_sf"/>
</dbReference>
<dbReference type="CDD" id="cd05917">
    <property type="entry name" value="FACL_like_2"/>
    <property type="match status" value="1"/>
</dbReference>
<dbReference type="OrthoDB" id="9766486at2"/>
<evidence type="ECO:0000259" key="3">
    <source>
        <dbReference type="Pfam" id="PF00501"/>
    </source>
</evidence>
<dbReference type="GO" id="GO:0006631">
    <property type="term" value="P:fatty acid metabolic process"/>
    <property type="evidence" value="ECO:0007669"/>
    <property type="project" value="TreeGrafter"/>
</dbReference>
<dbReference type="PROSITE" id="PS00455">
    <property type="entry name" value="AMP_BINDING"/>
    <property type="match status" value="1"/>
</dbReference>
<dbReference type="InterPro" id="IPR000873">
    <property type="entry name" value="AMP-dep_synth/lig_dom"/>
</dbReference>
<dbReference type="FunFam" id="3.30.300.30:FF:000008">
    <property type="entry name" value="2,3-dihydroxybenzoate-AMP ligase"/>
    <property type="match status" value="1"/>
</dbReference>
<dbReference type="FunFam" id="3.40.50.12780:FF:000003">
    <property type="entry name" value="Long-chain-fatty-acid--CoA ligase FadD"/>
    <property type="match status" value="1"/>
</dbReference>
<organism evidence="5 6">
    <name type="scientific">Caballeronia mineralivorans PML1(12)</name>
    <dbReference type="NCBI Taxonomy" id="908627"/>
    <lineage>
        <taxon>Bacteria</taxon>
        <taxon>Pseudomonadati</taxon>
        <taxon>Pseudomonadota</taxon>
        <taxon>Betaproteobacteria</taxon>
        <taxon>Burkholderiales</taxon>
        <taxon>Burkholderiaceae</taxon>
        <taxon>Caballeronia</taxon>
    </lineage>
</organism>
<dbReference type="EMBL" id="AEJF01000160">
    <property type="protein sequence ID" value="KLU23188.1"/>
    <property type="molecule type" value="Genomic_DNA"/>
</dbReference>
<accession>A0A0J1FTR1</accession>
<comment type="similarity">
    <text evidence="1">Belongs to the ATP-dependent AMP-binding enzyme family.</text>
</comment>
<evidence type="ECO:0000256" key="1">
    <source>
        <dbReference type="ARBA" id="ARBA00006432"/>
    </source>
</evidence>
<feature type="domain" description="AMP-binding enzyme C-terminal" evidence="4">
    <location>
        <begin position="479"/>
        <end position="554"/>
    </location>
</feature>
<dbReference type="Gene3D" id="3.30.300.30">
    <property type="match status" value="1"/>
</dbReference>
<evidence type="ECO:0000256" key="2">
    <source>
        <dbReference type="ARBA" id="ARBA00022598"/>
    </source>
</evidence>
<reference evidence="5 6" key="1">
    <citation type="journal article" date="2015" name="Genome Announc.">
        <title>Draft Genome Sequence of Burkholderia sp. Strain PML1(12), an Ectomycorrhizosphere-Inhabiting Bacterium with Effective Mineral-Weathering Ability.</title>
        <authorList>
            <person name="Uroz S."/>
            <person name="Oger P."/>
        </authorList>
    </citation>
    <scope>NUCLEOTIDE SEQUENCE [LARGE SCALE GENOMIC DNA]</scope>
    <source>
        <strain evidence="6">PML1(12)</strain>
    </source>
</reference>
<dbReference type="GO" id="GO:0031956">
    <property type="term" value="F:medium-chain fatty acid-CoA ligase activity"/>
    <property type="evidence" value="ECO:0007669"/>
    <property type="project" value="TreeGrafter"/>
</dbReference>
<dbReference type="PANTHER" id="PTHR43201">
    <property type="entry name" value="ACYL-COA SYNTHETASE"/>
    <property type="match status" value="1"/>
</dbReference>
<feature type="domain" description="AMP-dependent synthetase/ligase" evidence="3">
    <location>
        <begin position="39"/>
        <end position="429"/>
    </location>
</feature>
<evidence type="ECO:0000259" key="4">
    <source>
        <dbReference type="Pfam" id="PF13193"/>
    </source>
</evidence>
<dbReference type="Pfam" id="PF13193">
    <property type="entry name" value="AMP-binding_C"/>
    <property type="match status" value="1"/>
</dbReference>